<organism evidence="1 2">
    <name type="scientific">Winogradskyella epiphytica</name>
    <dbReference type="NCBI Taxonomy" id="262005"/>
    <lineage>
        <taxon>Bacteria</taxon>
        <taxon>Pseudomonadati</taxon>
        <taxon>Bacteroidota</taxon>
        <taxon>Flavobacteriia</taxon>
        <taxon>Flavobacteriales</taxon>
        <taxon>Flavobacteriaceae</taxon>
        <taxon>Winogradskyella</taxon>
    </lineage>
</organism>
<reference evidence="1 2" key="1">
    <citation type="submission" date="2018-06" db="EMBL/GenBank/DDBJ databases">
        <title>Genomic Encyclopedia of Type Strains, Phase III (KMG-III): the genomes of soil and plant-associated and newly described type strains.</title>
        <authorList>
            <person name="Whitman W."/>
        </authorList>
    </citation>
    <scope>NUCLEOTIDE SEQUENCE [LARGE SCALE GENOMIC DNA]</scope>
    <source>
        <strain evidence="1 2">CECT 7945</strain>
    </source>
</reference>
<gene>
    <name evidence="1" type="ORF">DFQ11_10451</name>
</gene>
<dbReference type="EMBL" id="QJTD01000004">
    <property type="protein sequence ID" value="PYE80685.1"/>
    <property type="molecule type" value="Genomic_DNA"/>
</dbReference>
<protein>
    <submittedName>
        <fullName evidence="1">Uncharacterized protein</fullName>
    </submittedName>
</protein>
<evidence type="ECO:0000313" key="1">
    <source>
        <dbReference type="EMBL" id="PYE80685.1"/>
    </source>
</evidence>
<proteinExistence type="predicted"/>
<dbReference type="RefSeq" id="WP_110475822.1">
    <property type="nucleotide sequence ID" value="NZ_BMWQ01000004.1"/>
</dbReference>
<comment type="caution">
    <text evidence="1">The sequence shown here is derived from an EMBL/GenBank/DDBJ whole genome shotgun (WGS) entry which is preliminary data.</text>
</comment>
<accession>A0A2V4XDL1</accession>
<dbReference type="OrthoDB" id="1440794at2"/>
<sequence length="121" mass="14019">MFKPLIFIIMVLLSIHSYSQSVQKEQDSKVVIYEIEINVDSAEEIEKAITTKDIDFLFSSTEPNEEIIFRLQCKISENHDKIKSNMTYTVSGNTNDKEQFIKNLEKAKSSALKFYNSKNKD</sequence>
<evidence type="ECO:0000313" key="2">
    <source>
        <dbReference type="Proteomes" id="UP000248054"/>
    </source>
</evidence>
<dbReference type="AlphaFoldDB" id="A0A2V4XDL1"/>
<keyword evidence="2" id="KW-1185">Reference proteome</keyword>
<name>A0A2V4XDL1_9FLAO</name>
<dbReference type="Proteomes" id="UP000248054">
    <property type="component" value="Unassembled WGS sequence"/>
</dbReference>